<dbReference type="EC" id="3.5.3.6" evidence="2"/>
<dbReference type="GO" id="GO:0019546">
    <property type="term" value="P:L-arginine deiminase pathway"/>
    <property type="evidence" value="ECO:0007669"/>
    <property type="project" value="TreeGrafter"/>
</dbReference>
<dbReference type="Gene3D" id="3.75.10.10">
    <property type="entry name" value="L-arginine/glycine Amidinotransferase, Chain A"/>
    <property type="match status" value="1"/>
</dbReference>
<comment type="catalytic activity">
    <reaction evidence="3">
        <text>L-arginine + H2O = L-citrulline + NH4(+)</text>
        <dbReference type="Rhea" id="RHEA:19597"/>
        <dbReference type="ChEBI" id="CHEBI:15377"/>
        <dbReference type="ChEBI" id="CHEBI:28938"/>
        <dbReference type="ChEBI" id="CHEBI:32682"/>
        <dbReference type="ChEBI" id="CHEBI:57743"/>
        <dbReference type="EC" id="3.5.3.6"/>
    </reaction>
</comment>
<dbReference type="OMA" id="WWRRGEN"/>
<dbReference type="Pfam" id="PF19420">
    <property type="entry name" value="DDAH_eukar"/>
    <property type="match status" value="1"/>
</dbReference>
<dbReference type="EMBL" id="JABEQG010000006">
    <property type="protein sequence ID" value="MBB2155748.1"/>
    <property type="molecule type" value="Genomic_DNA"/>
</dbReference>
<name>A0A7W4I445_GLUDI</name>
<dbReference type="PANTHER" id="PTHR47271:SF2">
    <property type="entry name" value="ARGININE DEIMINASE"/>
    <property type="match status" value="1"/>
</dbReference>
<evidence type="ECO:0000256" key="3">
    <source>
        <dbReference type="ARBA" id="ARBA00049429"/>
    </source>
</evidence>
<gene>
    <name evidence="4" type="ORF">HLH33_05400</name>
</gene>
<dbReference type="Proteomes" id="UP000550787">
    <property type="component" value="Unassembled WGS sequence"/>
</dbReference>
<accession>A0A7W4I445</accession>
<sequence>MTANRWFIDSETGHLDDVLLCPPTYYDWIPSNDIAVLSLENGLKPEHHAVQKQFDEMVDCLRSAGVTCHFLTPQPGLPYQVYTRDSSQTTPFGTVVTSLFRHERKDEKAQIEAFYGAGEIWKTAGKGTAGGHVEGGDIHVIRPGLLAVGVTGTRTDTAGAREFTGWFDEAGWQTRMIRFSDHFLHLDVVFTMVAENLALVAPDALADADLDWFRDQGIRLLPVTYKEAMRDMACNVLALGDGRVVSPRHSTRVNAMLRAEGLTVLDPELDQFSQGGGSIHCMTMPLRRRSLLRG</sequence>
<dbReference type="AlphaFoldDB" id="A0A7W4I445"/>
<evidence type="ECO:0000313" key="5">
    <source>
        <dbReference type="Proteomes" id="UP000550787"/>
    </source>
</evidence>
<dbReference type="RefSeq" id="WP_012226541.1">
    <property type="nucleotide sequence ID" value="NZ_JABEQG010000006.1"/>
</dbReference>
<proteinExistence type="predicted"/>
<protein>
    <recommendedName>
        <fullName evidence="2">arginine deiminase</fullName>
        <ecNumber evidence="2">3.5.3.6</ecNumber>
    </recommendedName>
</protein>
<evidence type="ECO:0000256" key="2">
    <source>
        <dbReference type="ARBA" id="ARBA00012171"/>
    </source>
</evidence>
<comment type="pathway">
    <text evidence="1">Amino-acid degradation; L-arginine degradation via ADI pathway; carbamoyl phosphate from L-arginine: step 1/2.</text>
</comment>
<evidence type="ECO:0000313" key="4">
    <source>
        <dbReference type="EMBL" id="MBB2155748.1"/>
    </source>
</evidence>
<organism evidence="4 5">
    <name type="scientific">Gluconacetobacter diazotrophicus</name>
    <name type="common">Acetobacter diazotrophicus</name>
    <dbReference type="NCBI Taxonomy" id="33996"/>
    <lineage>
        <taxon>Bacteria</taxon>
        <taxon>Pseudomonadati</taxon>
        <taxon>Pseudomonadota</taxon>
        <taxon>Alphaproteobacteria</taxon>
        <taxon>Acetobacterales</taxon>
        <taxon>Acetobacteraceae</taxon>
        <taxon>Gluconacetobacter</taxon>
    </lineage>
</organism>
<dbReference type="PANTHER" id="PTHR47271">
    <property type="entry name" value="ARGININE DEIMINASE"/>
    <property type="match status" value="1"/>
</dbReference>
<dbReference type="GO" id="GO:0016990">
    <property type="term" value="F:arginine deiminase activity"/>
    <property type="evidence" value="ECO:0007669"/>
    <property type="project" value="UniProtKB-EC"/>
</dbReference>
<evidence type="ECO:0000256" key="1">
    <source>
        <dbReference type="ARBA" id="ARBA00005213"/>
    </source>
</evidence>
<reference evidence="4 5" key="1">
    <citation type="submission" date="2020-04" db="EMBL/GenBank/DDBJ databases">
        <title>Description of novel Gluconacetobacter.</title>
        <authorList>
            <person name="Sombolestani A."/>
        </authorList>
    </citation>
    <scope>NUCLEOTIDE SEQUENCE [LARGE SCALE GENOMIC DNA]</scope>
    <source>
        <strain evidence="4 5">LMG 7603</strain>
    </source>
</reference>
<comment type="caution">
    <text evidence="4">The sequence shown here is derived from an EMBL/GenBank/DDBJ whole genome shotgun (WGS) entry which is preliminary data.</text>
</comment>
<dbReference type="SUPFAM" id="SSF55909">
    <property type="entry name" value="Pentein"/>
    <property type="match status" value="1"/>
</dbReference>